<organism evidence="5 6">
    <name type="scientific">Azospirillum melinis</name>
    <dbReference type="NCBI Taxonomy" id="328839"/>
    <lineage>
        <taxon>Bacteria</taxon>
        <taxon>Pseudomonadati</taxon>
        <taxon>Pseudomonadota</taxon>
        <taxon>Alphaproteobacteria</taxon>
        <taxon>Rhodospirillales</taxon>
        <taxon>Azospirillaceae</taxon>
        <taxon>Azospirillum</taxon>
    </lineage>
</organism>
<evidence type="ECO:0000259" key="3">
    <source>
        <dbReference type="PROSITE" id="PS50043"/>
    </source>
</evidence>
<dbReference type="PANTHER" id="PTHR43214:SF42">
    <property type="entry name" value="TRANSCRIPTIONAL REGULATORY PROTEIN DESR"/>
    <property type="match status" value="1"/>
</dbReference>
<dbReference type="InterPro" id="IPR011006">
    <property type="entry name" value="CheY-like_superfamily"/>
</dbReference>
<dbReference type="CDD" id="cd06170">
    <property type="entry name" value="LuxR_C_like"/>
    <property type="match status" value="1"/>
</dbReference>
<dbReference type="EMBL" id="WHOS01000014">
    <property type="protein sequence ID" value="NUB00227.1"/>
    <property type="molecule type" value="Genomic_DNA"/>
</dbReference>
<proteinExistence type="predicted"/>
<dbReference type="InterPro" id="IPR001789">
    <property type="entry name" value="Sig_transdc_resp-reg_receiver"/>
</dbReference>
<dbReference type="Pfam" id="PF00196">
    <property type="entry name" value="GerE"/>
    <property type="match status" value="1"/>
</dbReference>
<evidence type="ECO:0000313" key="6">
    <source>
        <dbReference type="Proteomes" id="UP000605086"/>
    </source>
</evidence>
<accession>A0ABX2K9I1</accession>
<dbReference type="InterPro" id="IPR039420">
    <property type="entry name" value="WalR-like"/>
</dbReference>
<dbReference type="SMART" id="SM00421">
    <property type="entry name" value="HTH_LUXR"/>
    <property type="match status" value="1"/>
</dbReference>
<protein>
    <submittedName>
        <fullName evidence="5">Response regulator</fullName>
    </submittedName>
</protein>
<dbReference type="PROSITE" id="PS50110">
    <property type="entry name" value="RESPONSE_REGULATORY"/>
    <property type="match status" value="1"/>
</dbReference>
<keyword evidence="2" id="KW-0597">Phosphoprotein</keyword>
<keyword evidence="1" id="KW-0238">DNA-binding</keyword>
<keyword evidence="6" id="KW-1185">Reference proteome</keyword>
<dbReference type="PANTHER" id="PTHR43214">
    <property type="entry name" value="TWO-COMPONENT RESPONSE REGULATOR"/>
    <property type="match status" value="1"/>
</dbReference>
<dbReference type="Proteomes" id="UP000605086">
    <property type="component" value="Unassembled WGS sequence"/>
</dbReference>
<comment type="caution">
    <text evidence="5">The sequence shown here is derived from an EMBL/GenBank/DDBJ whole genome shotgun (WGS) entry which is preliminary data.</text>
</comment>
<evidence type="ECO:0000313" key="5">
    <source>
        <dbReference type="EMBL" id="NUB00227.1"/>
    </source>
</evidence>
<dbReference type="PROSITE" id="PS50043">
    <property type="entry name" value="HTH_LUXR_2"/>
    <property type="match status" value="1"/>
</dbReference>
<dbReference type="Gene3D" id="3.40.50.2300">
    <property type="match status" value="1"/>
</dbReference>
<name>A0ABX2K9I1_9PROT</name>
<dbReference type="SUPFAM" id="SSF52172">
    <property type="entry name" value="CheY-like"/>
    <property type="match status" value="1"/>
</dbReference>
<dbReference type="RefSeq" id="WP_174471465.1">
    <property type="nucleotide sequence ID" value="NZ_JAGINN010000005.1"/>
</dbReference>
<reference evidence="5 6" key="1">
    <citation type="submission" date="2019-10" db="EMBL/GenBank/DDBJ databases">
        <title>Genome sequence of Azospirillum melinis.</title>
        <authorList>
            <person name="Ambrosini A."/>
            <person name="Sant'Anna F.H."/>
            <person name="Cassan F.D."/>
            <person name="Souza E.M."/>
            <person name="Passaglia L.M.P."/>
        </authorList>
    </citation>
    <scope>NUCLEOTIDE SEQUENCE [LARGE SCALE GENOMIC DNA]</scope>
    <source>
        <strain evidence="5 6">TMCY0552</strain>
    </source>
</reference>
<feature type="domain" description="Response regulatory" evidence="4">
    <location>
        <begin position="7"/>
        <end position="124"/>
    </location>
</feature>
<dbReference type="InterPro" id="IPR016032">
    <property type="entry name" value="Sig_transdc_resp-reg_C-effctor"/>
</dbReference>
<gene>
    <name evidence="5" type="ORF">GBZ48_13110</name>
</gene>
<dbReference type="SMART" id="SM00448">
    <property type="entry name" value="REC"/>
    <property type="match status" value="1"/>
</dbReference>
<feature type="modified residue" description="4-aspartylphosphate" evidence="2">
    <location>
        <position position="59"/>
    </location>
</feature>
<dbReference type="InterPro" id="IPR000792">
    <property type="entry name" value="Tscrpt_reg_LuxR_C"/>
</dbReference>
<sequence length="237" mass="25803">MTSVGATILLVDSSQLHRHILRLLFQDTSFVVVGECTDPAEARDWIVSFGSPPDIVLMDISATAEDDLSRLLAAPQAAPATHVVTLDARLCPRRLGKVLNAGARGYLVKDISPAALVQSLELVLTGERVFPTDLAQLLLRRPRAGLAADDSASPEGLTNQDMGILTHLMNGRSNKEIALSLKTTEAHIKVILKRVLRKINAANRTQAAIWAKRNGIQPVIDVKSEKYDQDIAKKQYA</sequence>
<feature type="domain" description="HTH luxR-type" evidence="3">
    <location>
        <begin position="150"/>
        <end position="215"/>
    </location>
</feature>
<dbReference type="SUPFAM" id="SSF46894">
    <property type="entry name" value="C-terminal effector domain of the bipartite response regulators"/>
    <property type="match status" value="1"/>
</dbReference>
<evidence type="ECO:0000259" key="4">
    <source>
        <dbReference type="PROSITE" id="PS50110"/>
    </source>
</evidence>
<evidence type="ECO:0000256" key="1">
    <source>
        <dbReference type="ARBA" id="ARBA00023125"/>
    </source>
</evidence>
<dbReference type="Pfam" id="PF00072">
    <property type="entry name" value="Response_reg"/>
    <property type="match status" value="1"/>
</dbReference>
<evidence type="ECO:0000256" key="2">
    <source>
        <dbReference type="PROSITE-ProRule" id="PRU00169"/>
    </source>
</evidence>